<dbReference type="InterPro" id="IPR000182">
    <property type="entry name" value="GNAT_dom"/>
</dbReference>
<accession>A0A2M8LQN8</accession>
<proteinExistence type="predicted"/>
<gene>
    <name evidence="2" type="ORF">CUT44_28690</name>
</gene>
<name>A0A2M8LQN8_9ACTN</name>
<organism evidence="2 3">
    <name type="scientific">Streptomyces carminius</name>
    <dbReference type="NCBI Taxonomy" id="2665496"/>
    <lineage>
        <taxon>Bacteria</taxon>
        <taxon>Bacillati</taxon>
        <taxon>Actinomycetota</taxon>
        <taxon>Actinomycetes</taxon>
        <taxon>Kitasatosporales</taxon>
        <taxon>Streptomycetaceae</taxon>
        <taxon>Streptomyces</taxon>
    </lineage>
</organism>
<dbReference type="CDD" id="cd04301">
    <property type="entry name" value="NAT_SF"/>
    <property type="match status" value="1"/>
</dbReference>
<dbReference type="Gene3D" id="3.40.630.30">
    <property type="match status" value="1"/>
</dbReference>
<evidence type="ECO:0000313" key="3">
    <source>
        <dbReference type="Proteomes" id="UP000230407"/>
    </source>
</evidence>
<dbReference type="PROSITE" id="PS51186">
    <property type="entry name" value="GNAT"/>
    <property type="match status" value="1"/>
</dbReference>
<keyword evidence="2" id="KW-0808">Transferase</keyword>
<feature type="domain" description="N-acetyltransferase" evidence="1">
    <location>
        <begin position="38"/>
        <end position="185"/>
    </location>
</feature>
<evidence type="ECO:0000313" key="2">
    <source>
        <dbReference type="EMBL" id="PJE94250.1"/>
    </source>
</evidence>
<evidence type="ECO:0000259" key="1">
    <source>
        <dbReference type="PROSITE" id="PS51186"/>
    </source>
</evidence>
<dbReference type="Proteomes" id="UP000230407">
    <property type="component" value="Unassembled WGS sequence"/>
</dbReference>
<dbReference type="InterPro" id="IPR016181">
    <property type="entry name" value="Acyl_CoA_acyltransferase"/>
</dbReference>
<dbReference type="PANTHER" id="PTHR39173:SF1">
    <property type="entry name" value="ACETYLTRANSFERASE"/>
    <property type="match status" value="1"/>
</dbReference>
<reference evidence="2 3" key="1">
    <citation type="submission" date="2017-11" db="EMBL/GenBank/DDBJ databases">
        <title>Streptomyces carmine sp. nov., a novel actinomycete isolated from Sophora alopecuroides in Xinjiang, China.</title>
        <authorList>
            <person name="Wang Y."/>
            <person name="Luo X."/>
            <person name="Wan C."/>
            <person name="Zhang L."/>
        </authorList>
    </citation>
    <scope>NUCLEOTIDE SEQUENCE [LARGE SCALE GENOMIC DNA]</scope>
    <source>
        <strain evidence="2 3">TRM SA0054</strain>
    </source>
</reference>
<dbReference type="PANTHER" id="PTHR39173">
    <property type="entry name" value="ACETYLTRANSFERASE"/>
    <property type="match status" value="1"/>
</dbReference>
<keyword evidence="3" id="KW-1185">Reference proteome</keyword>
<protein>
    <submittedName>
        <fullName evidence="2">GNAT family N-acetyltransferase</fullName>
    </submittedName>
</protein>
<dbReference type="EMBL" id="PGGW01000069">
    <property type="protein sequence ID" value="PJE94250.1"/>
    <property type="molecule type" value="Genomic_DNA"/>
</dbReference>
<dbReference type="Pfam" id="PF13302">
    <property type="entry name" value="Acetyltransf_3"/>
    <property type="match status" value="1"/>
</dbReference>
<dbReference type="SUPFAM" id="SSF55729">
    <property type="entry name" value="Acyl-CoA N-acyltransferases (Nat)"/>
    <property type="match status" value="1"/>
</dbReference>
<dbReference type="AlphaFoldDB" id="A0A2M8LQN8"/>
<sequence length="193" mass="21140">MPELIVPTVRVHASFVAAIGEFEAEGRGAADDNSILGQDIRRYGGRWDAPEVFARYVAAVRADAEEDGPRPAGHVPCTTRWWADGDTYLGRIAIRHRLTTFLLDYGGHIGYDVRPSVRRRGHATAMLRAALPVARALGIEKALITCDDTNEASRRVIEACGGVFEDRRGKKLRYWVATGPVRDRPGVAGTTGE</sequence>
<dbReference type="RefSeq" id="WP_100204862.1">
    <property type="nucleotide sequence ID" value="NZ_PGGW01000069.1"/>
</dbReference>
<comment type="caution">
    <text evidence="2">The sequence shown here is derived from an EMBL/GenBank/DDBJ whole genome shotgun (WGS) entry which is preliminary data.</text>
</comment>
<dbReference type="GO" id="GO:0016747">
    <property type="term" value="F:acyltransferase activity, transferring groups other than amino-acyl groups"/>
    <property type="evidence" value="ECO:0007669"/>
    <property type="project" value="InterPro"/>
</dbReference>